<reference evidence="2" key="1">
    <citation type="journal article" date="2022" name="Mol. Ecol. Resour.">
        <title>The genomes of chicory, endive, great burdock and yacon provide insights into Asteraceae palaeo-polyploidization history and plant inulin production.</title>
        <authorList>
            <person name="Fan W."/>
            <person name="Wang S."/>
            <person name="Wang H."/>
            <person name="Wang A."/>
            <person name="Jiang F."/>
            <person name="Liu H."/>
            <person name="Zhao H."/>
            <person name="Xu D."/>
            <person name="Zhang Y."/>
        </authorList>
    </citation>
    <scope>NUCLEOTIDE SEQUENCE [LARGE SCALE GENOMIC DNA]</scope>
    <source>
        <strain evidence="2">cv. Niubang</strain>
    </source>
</reference>
<dbReference type="EMBL" id="CM042063">
    <property type="protein sequence ID" value="KAI3668079.1"/>
    <property type="molecule type" value="Genomic_DNA"/>
</dbReference>
<protein>
    <submittedName>
        <fullName evidence="1">Uncharacterized protein</fullName>
    </submittedName>
</protein>
<sequence length="202" mass="21157">MTTIATVLSLFFIIASISGTTAGGRGNTTAATPILPPAPAPSAGGGSIAKKLIKKDKGAGGGGGPKSFVVEGRVYCDPCRIKFPTKISTNIPNTKVILGCRKRENDAAETYTVEGTSDPKGMYSITASGDHEEEICDVRVKESPDKKCSEVMGAESTSRVSLTDKNGVRGKTRTANPIGFMTKEVDPRCKEILNEIGLGVGY</sequence>
<keyword evidence="2" id="KW-1185">Reference proteome</keyword>
<organism evidence="1 2">
    <name type="scientific">Arctium lappa</name>
    <name type="common">Greater burdock</name>
    <name type="synonym">Lappa major</name>
    <dbReference type="NCBI Taxonomy" id="4217"/>
    <lineage>
        <taxon>Eukaryota</taxon>
        <taxon>Viridiplantae</taxon>
        <taxon>Streptophyta</taxon>
        <taxon>Embryophyta</taxon>
        <taxon>Tracheophyta</taxon>
        <taxon>Spermatophyta</taxon>
        <taxon>Magnoliopsida</taxon>
        <taxon>eudicotyledons</taxon>
        <taxon>Gunneridae</taxon>
        <taxon>Pentapetalae</taxon>
        <taxon>asterids</taxon>
        <taxon>campanulids</taxon>
        <taxon>Asterales</taxon>
        <taxon>Asteraceae</taxon>
        <taxon>Carduoideae</taxon>
        <taxon>Cardueae</taxon>
        <taxon>Arctiinae</taxon>
        <taxon>Arctium</taxon>
    </lineage>
</organism>
<proteinExistence type="predicted"/>
<reference evidence="1 2" key="2">
    <citation type="journal article" date="2022" name="Mol. Ecol. Resour.">
        <title>The genomes of chicory, endive, great burdock and yacon provide insights into Asteraceae paleo-polyploidization history and plant inulin production.</title>
        <authorList>
            <person name="Fan W."/>
            <person name="Wang S."/>
            <person name="Wang H."/>
            <person name="Wang A."/>
            <person name="Jiang F."/>
            <person name="Liu H."/>
            <person name="Zhao H."/>
            <person name="Xu D."/>
            <person name="Zhang Y."/>
        </authorList>
    </citation>
    <scope>NUCLEOTIDE SEQUENCE [LARGE SCALE GENOMIC DNA]</scope>
    <source>
        <strain evidence="2">cv. Niubang</strain>
    </source>
</reference>
<gene>
    <name evidence="1" type="ORF">L6452_43154</name>
</gene>
<name>A0ACB8XKT9_ARCLA</name>
<evidence type="ECO:0000313" key="2">
    <source>
        <dbReference type="Proteomes" id="UP001055879"/>
    </source>
</evidence>
<comment type="caution">
    <text evidence="1">The sequence shown here is derived from an EMBL/GenBank/DDBJ whole genome shotgun (WGS) entry which is preliminary data.</text>
</comment>
<accession>A0ACB8XKT9</accession>
<evidence type="ECO:0000313" key="1">
    <source>
        <dbReference type="EMBL" id="KAI3668079.1"/>
    </source>
</evidence>
<dbReference type="Proteomes" id="UP001055879">
    <property type="component" value="Linkage Group LG17"/>
</dbReference>